<proteinExistence type="predicted"/>
<organism evidence="1 2">
    <name type="scientific">Dehalococcoides mccartyi</name>
    <dbReference type="NCBI Taxonomy" id="61435"/>
    <lineage>
        <taxon>Bacteria</taxon>
        <taxon>Bacillati</taxon>
        <taxon>Chloroflexota</taxon>
        <taxon>Dehalococcoidia</taxon>
        <taxon>Dehalococcoidales</taxon>
        <taxon>Dehalococcoidaceae</taxon>
        <taxon>Dehalococcoides</taxon>
    </lineage>
</organism>
<dbReference type="Proteomes" id="UP000248786">
    <property type="component" value="Unassembled WGS sequence"/>
</dbReference>
<dbReference type="AlphaFoldDB" id="A0A328ENX8"/>
<dbReference type="EMBL" id="QGLD01000011">
    <property type="protein sequence ID" value="RAL70350.1"/>
    <property type="molecule type" value="Genomic_DNA"/>
</dbReference>
<sequence length="210" mass="23563">MVSCNWQTWQLLKKRVWRSGLMANWGFNFQKEHPGIALCGLDCYACPRYHTIGSSRCPGCDGKDFSEKHPSCGFISCAFKHGRLESCGLCPEIDTCNRITRLKTVIKDQPGYPSYQNRIANLIKIKGTGFEAFADTCIRKEALLKTLIDKYNDGRKKAFYCRAVQLLPLPDLENLLDENAKKGYKSVDDAALAVSNSLKELANKLGIEVC</sequence>
<reference evidence="1 2" key="1">
    <citation type="submission" date="2018-05" db="EMBL/GenBank/DDBJ databases">
        <title>Draft genome sequences of Dehalococcoides mccartyi strains RC and KS.</title>
        <authorList>
            <person name="Higgins S.A."/>
            <person name="Padilla-Crespo E."/>
            <person name="Loeffler F.E."/>
        </authorList>
    </citation>
    <scope>NUCLEOTIDE SEQUENCE [LARGE SCALE GENOMIC DNA]</scope>
    <source>
        <strain evidence="1 2">KS</strain>
    </source>
</reference>
<evidence type="ECO:0000313" key="2">
    <source>
        <dbReference type="Proteomes" id="UP000248786"/>
    </source>
</evidence>
<evidence type="ECO:0008006" key="3">
    <source>
        <dbReference type="Google" id="ProtNLM"/>
    </source>
</evidence>
<protein>
    <recommendedName>
        <fullName evidence="3">DUF3795 domain-containing protein</fullName>
    </recommendedName>
</protein>
<evidence type="ECO:0000313" key="1">
    <source>
        <dbReference type="EMBL" id="RAL70350.1"/>
    </source>
</evidence>
<comment type="caution">
    <text evidence="1">The sequence shown here is derived from an EMBL/GenBank/DDBJ whole genome shotgun (WGS) entry which is preliminary data.</text>
</comment>
<accession>A0A328ENX8</accession>
<gene>
    <name evidence="1" type="ORF">C1G86_1261</name>
</gene>
<name>A0A328ENX8_9CHLR</name>